<evidence type="ECO:0000256" key="2">
    <source>
        <dbReference type="ARBA" id="ARBA00005695"/>
    </source>
</evidence>
<dbReference type="Gene3D" id="3.10.105.10">
    <property type="entry name" value="Dipeptide-binding Protein, Domain 3"/>
    <property type="match status" value="1"/>
</dbReference>
<dbReference type="PIRSF" id="PIRSF002741">
    <property type="entry name" value="MppA"/>
    <property type="match status" value="1"/>
</dbReference>
<evidence type="ECO:0000256" key="3">
    <source>
        <dbReference type="ARBA" id="ARBA00022729"/>
    </source>
</evidence>
<keyword evidence="3 4" id="KW-0732">Signal</keyword>
<dbReference type="PROSITE" id="PS51318">
    <property type="entry name" value="TAT"/>
    <property type="match status" value="1"/>
</dbReference>
<evidence type="ECO:0000256" key="4">
    <source>
        <dbReference type="SAM" id="SignalP"/>
    </source>
</evidence>
<feature type="signal peptide" evidence="4">
    <location>
        <begin position="1"/>
        <end position="31"/>
    </location>
</feature>
<proteinExistence type="inferred from homology"/>
<dbReference type="PANTHER" id="PTHR30290">
    <property type="entry name" value="PERIPLASMIC BINDING COMPONENT OF ABC TRANSPORTER"/>
    <property type="match status" value="1"/>
</dbReference>
<organism evidence="6 7">
    <name type="scientific">Actinomyces capricornis</name>
    <dbReference type="NCBI Taxonomy" id="2755559"/>
    <lineage>
        <taxon>Bacteria</taxon>
        <taxon>Bacillati</taxon>
        <taxon>Actinomycetota</taxon>
        <taxon>Actinomycetes</taxon>
        <taxon>Actinomycetales</taxon>
        <taxon>Actinomycetaceae</taxon>
        <taxon>Actinomyces</taxon>
    </lineage>
</organism>
<evidence type="ECO:0000256" key="1">
    <source>
        <dbReference type="ARBA" id="ARBA00004193"/>
    </source>
</evidence>
<evidence type="ECO:0000313" key="6">
    <source>
        <dbReference type="EMBL" id="BDA65126.1"/>
    </source>
</evidence>
<reference evidence="6 7" key="1">
    <citation type="submission" date="2021-08" db="EMBL/GenBank/DDBJ databases">
        <title>Whole genome sequence of novel Actinomyces species strain MAS-1.</title>
        <authorList>
            <person name="Saito M."/>
            <person name="Kuwahara N."/>
            <person name="Takizawa T."/>
            <person name="Gotouda H."/>
            <person name="Ochiai T."/>
        </authorList>
    </citation>
    <scope>NUCLEOTIDE SEQUENCE [LARGE SCALE GENOMIC DNA]</scope>
    <source>
        <strain evidence="6 7">MAS-1</strain>
    </source>
</reference>
<dbReference type="InterPro" id="IPR030678">
    <property type="entry name" value="Peptide/Ni-bd"/>
</dbReference>
<comment type="similarity">
    <text evidence="2">Belongs to the bacterial solute-binding protein 5 family.</text>
</comment>
<protein>
    <submittedName>
        <fullName evidence="6">ABC transporter substrate-binding protein</fullName>
    </submittedName>
</protein>
<evidence type="ECO:0000313" key="7">
    <source>
        <dbReference type="Proteomes" id="UP000824496"/>
    </source>
</evidence>
<dbReference type="InterPro" id="IPR023765">
    <property type="entry name" value="SBP_5_CS"/>
</dbReference>
<dbReference type="Gene3D" id="3.40.190.10">
    <property type="entry name" value="Periplasmic binding protein-like II"/>
    <property type="match status" value="1"/>
</dbReference>
<dbReference type="Gene3D" id="3.90.76.10">
    <property type="entry name" value="Dipeptide-binding Protein, Domain 1"/>
    <property type="match status" value="1"/>
</dbReference>
<sequence length="547" mass="59284">MAISSPRATRRDFIRLSSTMGLAAGLAAALAACGGGSSSSSTGTASATAQVTPDLARINKDGEIKAGISYEPNNAGYDPMKATAALNLSADWHIFEGLTELDLITREPYAALGSDLPTMVDDTTYEVTLREDAKFSDGTAVTTDDVVFSFERVLDPANSSTYASFLPFLDKVEAKDDKTVTLKLKYAFSLVPERVSVVKIVPKAVVEADAEGFTNAPVGTGPYLLTDNGTSTQTVVFERNDHYNGPRPALAKKMTWQIMPDGTARSNALTSGVVQAIDSVAAADLAVYESPIQVSADPGFALVFSMFNFKSKTMADVKARQAVMYALDYDKICETGMSGLAIPATCFVQKEHPAYKEVSTVYKRDLEKAKKLASEAGLTSLKLLVSDHGFFAAARPIIKENLKEIGIDVAYDEQPSKKVYEIVDNDMDGSAWDVLVAPGDPSVFGNDADLLMRWWYSADLWTDTRMHWKGTEGYTAFQELLDAGSPLEGEEQVAKWQEAFEAIAKEIPLYPLFHRKNPMAWNSETLSGYQPVNFPGVAFIDVGTTVS</sequence>
<dbReference type="PROSITE" id="PS51257">
    <property type="entry name" value="PROKAR_LIPOPROTEIN"/>
    <property type="match status" value="1"/>
</dbReference>
<dbReference type="InterPro" id="IPR006311">
    <property type="entry name" value="TAT_signal"/>
</dbReference>
<evidence type="ECO:0000259" key="5">
    <source>
        <dbReference type="Pfam" id="PF00496"/>
    </source>
</evidence>
<dbReference type="EMBL" id="AP025017">
    <property type="protein sequence ID" value="BDA65126.1"/>
    <property type="molecule type" value="Genomic_DNA"/>
</dbReference>
<dbReference type="Pfam" id="PF00496">
    <property type="entry name" value="SBP_bac_5"/>
    <property type="match status" value="1"/>
</dbReference>
<dbReference type="PROSITE" id="PS01040">
    <property type="entry name" value="SBP_BACTERIAL_5"/>
    <property type="match status" value="1"/>
</dbReference>
<dbReference type="SUPFAM" id="SSF53850">
    <property type="entry name" value="Periplasmic binding protein-like II"/>
    <property type="match status" value="1"/>
</dbReference>
<dbReference type="InterPro" id="IPR039424">
    <property type="entry name" value="SBP_5"/>
</dbReference>
<feature type="domain" description="Solute-binding protein family 5" evidence="5">
    <location>
        <begin position="119"/>
        <end position="450"/>
    </location>
</feature>
<keyword evidence="7" id="KW-1185">Reference proteome</keyword>
<name>A0ABM7UPM5_9ACTO</name>
<dbReference type="CDD" id="cd00995">
    <property type="entry name" value="PBP2_NikA_DppA_OppA_like"/>
    <property type="match status" value="1"/>
</dbReference>
<feature type="chain" id="PRO_5046372855" evidence="4">
    <location>
        <begin position="32"/>
        <end position="547"/>
    </location>
</feature>
<dbReference type="RefSeq" id="WP_223907863.1">
    <property type="nucleotide sequence ID" value="NZ_AP025017.1"/>
</dbReference>
<comment type="subcellular location">
    <subcellularLocation>
        <location evidence="1">Cell membrane</location>
        <topology evidence="1">Lipid-anchor</topology>
    </subcellularLocation>
</comment>
<dbReference type="InterPro" id="IPR000914">
    <property type="entry name" value="SBP_5_dom"/>
</dbReference>
<accession>A0ABM7UPM5</accession>
<dbReference type="Proteomes" id="UP000824496">
    <property type="component" value="Chromosome"/>
</dbReference>
<gene>
    <name evidence="6" type="ORF">MANAM107_19600</name>
</gene>